<dbReference type="CDD" id="cd00067">
    <property type="entry name" value="GAL4"/>
    <property type="match status" value="1"/>
</dbReference>
<dbReference type="PROSITE" id="PS50048">
    <property type="entry name" value="ZN2_CY6_FUNGAL_2"/>
    <property type="match status" value="1"/>
</dbReference>
<dbReference type="SUPFAM" id="SSF57701">
    <property type="entry name" value="Zn2/Cys6 DNA-binding domain"/>
    <property type="match status" value="1"/>
</dbReference>
<dbReference type="Proteomes" id="UP001221142">
    <property type="component" value="Unassembled WGS sequence"/>
</dbReference>
<dbReference type="GO" id="GO:0000981">
    <property type="term" value="F:DNA-binding transcription factor activity, RNA polymerase II-specific"/>
    <property type="evidence" value="ECO:0007669"/>
    <property type="project" value="InterPro"/>
</dbReference>
<gene>
    <name evidence="2" type="ORF">FB45DRAFT_1061677</name>
</gene>
<name>A0AAD7FFW9_9AGAR</name>
<keyword evidence="3" id="KW-1185">Reference proteome</keyword>
<dbReference type="PROSITE" id="PS00463">
    <property type="entry name" value="ZN2_CY6_FUNGAL_1"/>
    <property type="match status" value="1"/>
</dbReference>
<dbReference type="SMART" id="SM00066">
    <property type="entry name" value="GAL4"/>
    <property type="match status" value="1"/>
</dbReference>
<evidence type="ECO:0000313" key="2">
    <source>
        <dbReference type="EMBL" id="KAJ7622032.1"/>
    </source>
</evidence>
<dbReference type="EMBL" id="JARKIF010000015">
    <property type="protein sequence ID" value="KAJ7622032.1"/>
    <property type="molecule type" value="Genomic_DNA"/>
</dbReference>
<organism evidence="2 3">
    <name type="scientific">Roridomyces roridus</name>
    <dbReference type="NCBI Taxonomy" id="1738132"/>
    <lineage>
        <taxon>Eukaryota</taxon>
        <taxon>Fungi</taxon>
        <taxon>Dikarya</taxon>
        <taxon>Basidiomycota</taxon>
        <taxon>Agaricomycotina</taxon>
        <taxon>Agaricomycetes</taxon>
        <taxon>Agaricomycetidae</taxon>
        <taxon>Agaricales</taxon>
        <taxon>Marasmiineae</taxon>
        <taxon>Mycenaceae</taxon>
        <taxon>Roridomyces</taxon>
    </lineage>
</organism>
<proteinExistence type="predicted"/>
<dbReference type="InterPro" id="IPR036864">
    <property type="entry name" value="Zn2-C6_fun-type_DNA-bd_sf"/>
</dbReference>
<comment type="caution">
    <text evidence="2">The sequence shown here is derived from an EMBL/GenBank/DDBJ whole genome shotgun (WGS) entry which is preliminary data.</text>
</comment>
<feature type="domain" description="Zn(2)-C6 fungal-type" evidence="1">
    <location>
        <begin position="18"/>
        <end position="54"/>
    </location>
</feature>
<dbReference type="Pfam" id="PF00172">
    <property type="entry name" value="Zn_clus"/>
    <property type="match status" value="1"/>
</dbReference>
<accession>A0AAD7FFW9</accession>
<dbReference type="AlphaFoldDB" id="A0AAD7FFW9"/>
<dbReference type="GO" id="GO:0008270">
    <property type="term" value="F:zinc ion binding"/>
    <property type="evidence" value="ECO:0007669"/>
    <property type="project" value="InterPro"/>
</dbReference>
<protein>
    <recommendedName>
        <fullName evidence="1">Zn(2)-C6 fungal-type domain-containing protein</fullName>
    </recommendedName>
</protein>
<sequence length="172" mass="19488">MSQYSPSSTLQRKRIFVACTHCRKRKAKCINQSTEDFPEIPCEHCVRKGLQCGYICVGAERQSPAPSASYSDSYPYSYTPRPRSNTPKAMIPVTAASLQPRQCSNSYSSMEVPISPQYDYGLGFGMTPAQQYQTQYAYDHNFFGISQREPISSPERWRATLHALHTTLWNPS</sequence>
<dbReference type="Gene3D" id="4.10.240.10">
    <property type="entry name" value="Zn(2)-C6 fungal-type DNA-binding domain"/>
    <property type="match status" value="1"/>
</dbReference>
<reference evidence="2" key="1">
    <citation type="submission" date="2023-03" db="EMBL/GenBank/DDBJ databases">
        <title>Massive genome expansion in bonnet fungi (Mycena s.s.) driven by repeated elements and novel gene families across ecological guilds.</title>
        <authorList>
            <consortium name="Lawrence Berkeley National Laboratory"/>
            <person name="Harder C.B."/>
            <person name="Miyauchi S."/>
            <person name="Viragh M."/>
            <person name="Kuo A."/>
            <person name="Thoen E."/>
            <person name="Andreopoulos B."/>
            <person name="Lu D."/>
            <person name="Skrede I."/>
            <person name="Drula E."/>
            <person name="Henrissat B."/>
            <person name="Morin E."/>
            <person name="Kohler A."/>
            <person name="Barry K."/>
            <person name="LaButti K."/>
            <person name="Morin E."/>
            <person name="Salamov A."/>
            <person name="Lipzen A."/>
            <person name="Mereny Z."/>
            <person name="Hegedus B."/>
            <person name="Baldrian P."/>
            <person name="Stursova M."/>
            <person name="Weitz H."/>
            <person name="Taylor A."/>
            <person name="Grigoriev I.V."/>
            <person name="Nagy L.G."/>
            <person name="Martin F."/>
            <person name="Kauserud H."/>
        </authorList>
    </citation>
    <scope>NUCLEOTIDE SEQUENCE</scope>
    <source>
        <strain evidence="2">9284</strain>
    </source>
</reference>
<dbReference type="InterPro" id="IPR001138">
    <property type="entry name" value="Zn2Cys6_DnaBD"/>
</dbReference>
<evidence type="ECO:0000313" key="3">
    <source>
        <dbReference type="Proteomes" id="UP001221142"/>
    </source>
</evidence>
<evidence type="ECO:0000259" key="1">
    <source>
        <dbReference type="PROSITE" id="PS50048"/>
    </source>
</evidence>